<dbReference type="EMBL" id="CM055751">
    <property type="protein sequence ID" value="KAJ7993533.1"/>
    <property type="molecule type" value="Genomic_DNA"/>
</dbReference>
<gene>
    <name evidence="1" type="ORF">DPEC_G00273390</name>
</gene>
<dbReference type="Proteomes" id="UP001157502">
    <property type="component" value="Chromosome 24"/>
</dbReference>
<name>A0ACC2FQ08_DALPE</name>
<comment type="caution">
    <text evidence="1">The sequence shown here is derived from an EMBL/GenBank/DDBJ whole genome shotgun (WGS) entry which is preliminary data.</text>
</comment>
<evidence type="ECO:0000313" key="1">
    <source>
        <dbReference type="EMBL" id="KAJ7993533.1"/>
    </source>
</evidence>
<reference evidence="1" key="1">
    <citation type="submission" date="2021-05" db="EMBL/GenBank/DDBJ databases">
        <authorList>
            <person name="Pan Q."/>
            <person name="Jouanno E."/>
            <person name="Zahm M."/>
            <person name="Klopp C."/>
            <person name="Cabau C."/>
            <person name="Louis A."/>
            <person name="Berthelot C."/>
            <person name="Parey E."/>
            <person name="Roest Crollius H."/>
            <person name="Montfort J."/>
            <person name="Robinson-Rechavi M."/>
            <person name="Bouchez O."/>
            <person name="Lampietro C."/>
            <person name="Lopez Roques C."/>
            <person name="Donnadieu C."/>
            <person name="Postlethwait J."/>
            <person name="Bobe J."/>
            <person name="Dillon D."/>
            <person name="Chandos A."/>
            <person name="von Hippel F."/>
            <person name="Guiguen Y."/>
        </authorList>
    </citation>
    <scope>NUCLEOTIDE SEQUENCE</scope>
    <source>
        <strain evidence="1">YG-Jan2019</strain>
    </source>
</reference>
<evidence type="ECO:0000313" key="2">
    <source>
        <dbReference type="Proteomes" id="UP001157502"/>
    </source>
</evidence>
<accession>A0ACC2FQ08</accession>
<proteinExistence type="predicted"/>
<organism evidence="1 2">
    <name type="scientific">Dallia pectoralis</name>
    <name type="common">Alaska blackfish</name>
    <dbReference type="NCBI Taxonomy" id="75939"/>
    <lineage>
        <taxon>Eukaryota</taxon>
        <taxon>Metazoa</taxon>
        <taxon>Chordata</taxon>
        <taxon>Craniata</taxon>
        <taxon>Vertebrata</taxon>
        <taxon>Euteleostomi</taxon>
        <taxon>Actinopterygii</taxon>
        <taxon>Neopterygii</taxon>
        <taxon>Teleostei</taxon>
        <taxon>Protacanthopterygii</taxon>
        <taxon>Esociformes</taxon>
        <taxon>Umbridae</taxon>
        <taxon>Dallia</taxon>
    </lineage>
</organism>
<keyword evidence="2" id="KW-1185">Reference proteome</keyword>
<protein>
    <submittedName>
        <fullName evidence="1">Uncharacterized protein</fullName>
    </submittedName>
</protein>
<sequence>MLASRIYKKKLAEYFVIGHLPLIPNIMAVKAEEVAASLVREFLSRKGLKRTIACMDQEHPRTDESINNRSDLRQILHLDGLYKKNKAQDCPLKSMLEIIVRHHIEGNNDRTGSNKNVTQIRSTAEKSPTLTQRLYDSHQSEENTTGLFFNKTDVSSFCHRSVTEVVCPTHGTMSSFESSDTPPNTTPRQIWSQSLPLENHQERQHVTLSLDNDRPAKSDGILDRNRTSRLRRGMMAGPITSSAQEMKKKHQARRMGGASSLISNYEDNRNTRDVPQSLGSVPGLTETLTAGALKASQLPDGSPEKGIEVGKENHQTKGTKSMTIQNADLHMCEMILDDIDDDEEFHKLSRVSFPSSSLPQPSSESEPMDQLTASALKELILGSRTRCFNAEWRSQSFTFSDIPDLSYGILQKKGGPCGVLASVQACFLQKLLFECAGADSEILRLRPSGAARTRCLALATAEILWRAGERKTATIAITTGRNHFTTSGQARSDGVLEKITRIRVDNRKDLDVLVEQHIQQFGSGSLGCILLIVSAILSRSIDRVKGDMDVPTSTLIGAHGYCTQELVNLLLCGRAVSNVFNDNMELDSGNGNMTLLKGVSGRSDIGLLSLFEHYNICKVGSNLKTPRFPIWVVCSESHFSVLFGLEMELLSDPCVVQEFNLYYYDGLANQQKEIRLSIFFPAASGKSPAYQDSDLIPPLDLCIQTRWKDAIVSWNETEPIL</sequence>